<protein>
    <submittedName>
        <fullName evidence="2">Zinc finger ZZ-type and EF-hand domain-containing protein 1</fullName>
    </submittedName>
</protein>
<dbReference type="InterPro" id="IPR040099">
    <property type="entry name" value="ZZEF1"/>
</dbReference>
<feature type="compositionally biased region" description="Basic and acidic residues" evidence="1">
    <location>
        <begin position="245"/>
        <end position="256"/>
    </location>
</feature>
<dbReference type="Proteomes" id="UP001266305">
    <property type="component" value="Unassembled WGS sequence"/>
</dbReference>
<accession>A0ABQ9VML5</accession>
<proteinExistence type="predicted"/>
<name>A0ABQ9VML5_SAGOE</name>
<feature type="region of interest" description="Disordered" evidence="1">
    <location>
        <begin position="245"/>
        <end position="277"/>
    </location>
</feature>
<reference evidence="2 3" key="1">
    <citation type="submission" date="2023-05" db="EMBL/GenBank/DDBJ databases">
        <title>B98-5 Cell Line De Novo Hybrid Assembly: An Optical Mapping Approach.</title>
        <authorList>
            <person name="Kananen K."/>
            <person name="Auerbach J.A."/>
            <person name="Kautto E."/>
            <person name="Blachly J.S."/>
        </authorList>
    </citation>
    <scope>NUCLEOTIDE SEQUENCE [LARGE SCALE GENOMIC DNA]</scope>
    <source>
        <strain evidence="2">B95-8</strain>
        <tissue evidence="2">Cell line</tissue>
    </source>
</reference>
<dbReference type="PANTHER" id="PTHR22772:SF4">
    <property type="entry name" value="ZINC FINGER ZZ-TYPE AND EF-HAND DOMAIN-CONTAINING PROTEIN 1"/>
    <property type="match status" value="1"/>
</dbReference>
<organism evidence="2 3">
    <name type="scientific">Saguinus oedipus</name>
    <name type="common">Cotton-top tamarin</name>
    <name type="synonym">Oedipomidas oedipus</name>
    <dbReference type="NCBI Taxonomy" id="9490"/>
    <lineage>
        <taxon>Eukaryota</taxon>
        <taxon>Metazoa</taxon>
        <taxon>Chordata</taxon>
        <taxon>Craniata</taxon>
        <taxon>Vertebrata</taxon>
        <taxon>Euteleostomi</taxon>
        <taxon>Mammalia</taxon>
        <taxon>Eutheria</taxon>
        <taxon>Euarchontoglires</taxon>
        <taxon>Primates</taxon>
        <taxon>Haplorrhini</taxon>
        <taxon>Platyrrhini</taxon>
        <taxon>Cebidae</taxon>
        <taxon>Callitrichinae</taxon>
        <taxon>Saguinus</taxon>
    </lineage>
</organism>
<evidence type="ECO:0000256" key="1">
    <source>
        <dbReference type="SAM" id="MobiDB-lite"/>
    </source>
</evidence>
<sequence>MAEILRSLDSAPLWRDVIATFTDHCIKQLPFQLKHTNIFTLLVLVGFPQVLCVGTRCVYVDNANEPHNVIILKHFTETNRAVIVDVKTRKRKTGSLEYLPIMFPVLLVKQSAFSLRFSIMKDYQLVQKGGGQECGDSQAQLSQYSQHFAFIASHLLQTSIDRHCPEAVEATWVLSLALKGLYKTLKAHGFEETHATFLQTDLLKLLVKKCSKGTGFSKTWLLRDLEILSIMLYSSKKEMSALAEHGDLEPDERGDREEEEEQLASSPGDPEQKKLDPLEGLDEPTRICFLMAHEALNAPLHILRAIYELQMKKTDSFFLEVQKR</sequence>
<comment type="caution">
    <text evidence="2">The sequence shown here is derived from an EMBL/GenBank/DDBJ whole genome shotgun (WGS) entry which is preliminary data.</text>
</comment>
<gene>
    <name evidence="2" type="primary">ZZEF1_2</name>
    <name evidence="2" type="ORF">P7K49_010370</name>
</gene>
<keyword evidence="3" id="KW-1185">Reference proteome</keyword>
<evidence type="ECO:0000313" key="3">
    <source>
        <dbReference type="Proteomes" id="UP001266305"/>
    </source>
</evidence>
<dbReference type="PANTHER" id="PTHR22772">
    <property type="entry name" value="NOVEL ZZ TYPE ZINC FINGER DOMAIN CONTAINING PROTEIN"/>
    <property type="match status" value="1"/>
</dbReference>
<dbReference type="EMBL" id="JASSZA010000005">
    <property type="protein sequence ID" value="KAK2110624.1"/>
    <property type="molecule type" value="Genomic_DNA"/>
</dbReference>
<evidence type="ECO:0000313" key="2">
    <source>
        <dbReference type="EMBL" id="KAK2110624.1"/>
    </source>
</evidence>